<evidence type="ECO:0000256" key="1">
    <source>
        <dbReference type="SAM" id="SignalP"/>
    </source>
</evidence>
<dbReference type="InterPro" id="IPR002937">
    <property type="entry name" value="Amino_oxidase"/>
</dbReference>
<dbReference type="InterPro" id="IPR036188">
    <property type="entry name" value="FAD/NAD-bd_sf"/>
</dbReference>
<dbReference type="SUPFAM" id="SSF51905">
    <property type="entry name" value="FAD/NAD(P)-binding domain"/>
    <property type="match status" value="1"/>
</dbReference>
<keyword evidence="1" id="KW-0732">Signal</keyword>
<gene>
    <name evidence="3" type="ORF">SMAR0320_LOCUS24243</name>
</gene>
<feature type="domain" description="Amine oxidase" evidence="2">
    <location>
        <begin position="97"/>
        <end position="574"/>
    </location>
</feature>
<protein>
    <recommendedName>
        <fullName evidence="2">Amine oxidase domain-containing protein</fullName>
    </recommendedName>
</protein>
<accession>A0A7S2VID4</accession>
<dbReference type="GO" id="GO:0016491">
    <property type="term" value="F:oxidoreductase activity"/>
    <property type="evidence" value="ECO:0007669"/>
    <property type="project" value="InterPro"/>
</dbReference>
<reference evidence="3" key="1">
    <citation type="submission" date="2021-01" db="EMBL/GenBank/DDBJ databases">
        <authorList>
            <person name="Corre E."/>
            <person name="Pelletier E."/>
            <person name="Niang G."/>
            <person name="Scheremetjew M."/>
            <person name="Finn R."/>
            <person name="Kale V."/>
            <person name="Holt S."/>
            <person name="Cochrane G."/>
            <person name="Meng A."/>
            <person name="Brown T."/>
            <person name="Cohen L."/>
        </authorList>
    </citation>
    <scope>NUCLEOTIDE SEQUENCE</scope>
    <source>
        <strain evidence="3">SM1012Den-03</strain>
    </source>
</reference>
<organism evidence="3">
    <name type="scientific">Skeletonema marinoi</name>
    <dbReference type="NCBI Taxonomy" id="267567"/>
    <lineage>
        <taxon>Eukaryota</taxon>
        <taxon>Sar</taxon>
        <taxon>Stramenopiles</taxon>
        <taxon>Ochrophyta</taxon>
        <taxon>Bacillariophyta</taxon>
        <taxon>Coscinodiscophyceae</taxon>
        <taxon>Thalassiosirophycidae</taxon>
        <taxon>Thalassiosirales</taxon>
        <taxon>Skeletonemataceae</taxon>
        <taxon>Skeletonema</taxon>
        <taxon>Skeletonema marinoi-dohrnii complex</taxon>
    </lineage>
</organism>
<feature type="signal peptide" evidence="1">
    <location>
        <begin position="1"/>
        <end position="18"/>
    </location>
</feature>
<dbReference type="Gene3D" id="3.50.50.60">
    <property type="entry name" value="FAD/NAD(P)-binding domain"/>
    <property type="match status" value="1"/>
</dbReference>
<proteinExistence type="predicted"/>
<feature type="chain" id="PRO_5030969135" description="Amine oxidase domain-containing protein" evidence="1">
    <location>
        <begin position="19"/>
        <end position="673"/>
    </location>
</feature>
<evidence type="ECO:0000313" key="3">
    <source>
        <dbReference type="EMBL" id="CAD9633048.1"/>
    </source>
</evidence>
<evidence type="ECO:0000259" key="2">
    <source>
        <dbReference type="Pfam" id="PF01593"/>
    </source>
</evidence>
<dbReference type="AlphaFoldDB" id="A0A7S2VID4"/>
<name>A0A7S2VID4_9STRA</name>
<sequence>MKVIHCALAVLLAASSSAKPDSALRRGKADKVGGDVNDSDGITITDSSSGDTPLSICSVCGDDTHREAVSVDYLIIGAGPGGMSTSADLSKAIKEIGSNQTVAVIEKSDYIGGRYFDVDLKTPDGYDGKLKSGHGALRTNPSTFPHLRRQMNEHGIQVYCSIFNNRLTARGRSASCDLQNECHIFGNFCSDRPIFVDKTNTEQMPFGAAFPLDGGILERTGGDPEGAAYLYILGYETINPATGNECDNSAESPSDQCPEEACKAATSWRSFLQSQLTHEYAELVEAMNYGFFGDFAAAFNACSYRDWGIREYDTLSINCYPEGGMSSLTDAHYDQSVNNNVKFYLEEPAICIDRSKDTGALYEVRTPTKIFSVKEFLFMSAPHSEILHNLNGDLIDELKENPLTNVAKGSPVTVVLFQWDPETPSWWYDAIDKEGGSYSYRTYGDLDCFSRYELIDTPYHRQHNAQRVVYSDARCFDEWKELIEYSDEVGDYSKLTERALRGIRSAYPEFDIPEPIFVSAKVWDAGWYFMKPHSTATNEEVEAHAVNPISGENVCLVGDSWGLKYAAWSESAFVTSHNCLSQRFSGSALGIALDSIFAERESIVADYYENDPNFAAYPGEEAEGQAYPILDNENYAPFGCMYDQEDGSVVNGFKSGQNCGPPQCVEQGVPIEA</sequence>
<dbReference type="EMBL" id="HBGZ01033800">
    <property type="protein sequence ID" value="CAD9633048.1"/>
    <property type="molecule type" value="Transcribed_RNA"/>
</dbReference>
<dbReference type="Pfam" id="PF01593">
    <property type="entry name" value="Amino_oxidase"/>
    <property type="match status" value="1"/>
</dbReference>